<dbReference type="PANTHER" id="PTHR37317">
    <property type="entry name" value="BLR8090 PROTEIN"/>
    <property type="match status" value="1"/>
</dbReference>
<protein>
    <recommendedName>
        <fullName evidence="3">RiboL-PSP-HEPN domain-containing protein</fullName>
    </recommendedName>
</protein>
<dbReference type="PANTHER" id="PTHR37317:SF1">
    <property type="entry name" value="ZINC-RIBBON DOMAIN-CONTAINING PROTEIN-RELATED"/>
    <property type="match status" value="1"/>
</dbReference>
<evidence type="ECO:0000313" key="2">
    <source>
        <dbReference type="Proteomes" id="UP001266995"/>
    </source>
</evidence>
<dbReference type="EMBL" id="JAVSNH010000001">
    <property type="protein sequence ID" value="MDT4512734.1"/>
    <property type="molecule type" value="Genomic_DNA"/>
</dbReference>
<dbReference type="RefSeq" id="WP_011107095.1">
    <property type="nucleotide sequence ID" value="NZ_JAVSNH010000001.1"/>
</dbReference>
<name>A0AAW8VKH5_9BACE</name>
<reference evidence="1" key="1">
    <citation type="submission" date="2023-08" db="EMBL/GenBank/DDBJ databases">
        <title>Reintroducing virulent viruses to syntetic microbiomes.</title>
        <authorList>
            <person name="Wilde J."/>
            <person name="Boyes R."/>
            <person name="Robinson A.V."/>
            <person name="Daisley B.A."/>
            <person name="Allen-Vercoe E."/>
        </authorList>
    </citation>
    <scope>NUCLEOTIDE SEQUENCE</scope>
    <source>
        <strain evidence="1">225I_12FAA</strain>
    </source>
</reference>
<dbReference type="AlphaFoldDB" id="A0AAW8VKH5"/>
<gene>
    <name evidence="1" type="ORF">RO785_17325</name>
</gene>
<evidence type="ECO:0000313" key="1">
    <source>
        <dbReference type="EMBL" id="MDT4512734.1"/>
    </source>
</evidence>
<dbReference type="GeneID" id="60926047"/>
<evidence type="ECO:0008006" key="3">
    <source>
        <dbReference type="Google" id="ProtNLM"/>
    </source>
</evidence>
<proteinExistence type="predicted"/>
<organism evidence="1 2">
    <name type="scientific">Bacteroides cellulosilyticus</name>
    <dbReference type="NCBI Taxonomy" id="246787"/>
    <lineage>
        <taxon>Bacteria</taxon>
        <taxon>Pseudomonadati</taxon>
        <taxon>Bacteroidota</taxon>
        <taxon>Bacteroidia</taxon>
        <taxon>Bacteroidales</taxon>
        <taxon>Bacteroidaceae</taxon>
        <taxon>Bacteroides</taxon>
    </lineage>
</organism>
<dbReference type="Proteomes" id="UP001266995">
    <property type="component" value="Unassembled WGS sequence"/>
</dbReference>
<sequence length="288" mass="33182">MASFDFNPIADYVVLKFKCPECGTENETDALSVPTPDFAAENHRDSCNYDEYEHECSNCGHIFDITINNGIYGGDGEISDVDDVSVEEEFPEDDYYEEFKSSFFDEHVVETIDVLDKIDALDEISRKLLYRTLYANVISSMEAYLSDRLIQKVLSSEDNKRLFVENFKDFNDSKISISDIFKQMENLDSYIKKTLRDIIYHNLPRVKNIYKTTLSVDLGDVSELMKCISIRHDIVHRNGKDKNGNLRDISKDDVSILAQKVSDFIQNIENQFLMQSIDDSEIDSLFNL</sequence>
<accession>A0AAW8VKH5</accession>
<comment type="caution">
    <text evidence="1">The sequence shown here is derived from an EMBL/GenBank/DDBJ whole genome shotgun (WGS) entry which is preliminary data.</text>
</comment>